<proteinExistence type="predicted"/>
<sequence length="118" mass="13685">MDCHYNDCASRIEDNRRENSYHHYQFKSAGQTQTARVFLPKVRLTPRVNISSNVQKIDIRSFTDSSGLTHPNTEFLKKRNRNHPKRAVFCVEYRNKALEMLAGQTGYPPSELETNALK</sequence>
<gene>
    <name evidence="1" type="ORF">X801_05688</name>
</gene>
<organism evidence="1 2">
    <name type="scientific">Opisthorchis viverrini</name>
    <name type="common">Southeast Asian liver fluke</name>
    <dbReference type="NCBI Taxonomy" id="6198"/>
    <lineage>
        <taxon>Eukaryota</taxon>
        <taxon>Metazoa</taxon>
        <taxon>Spiralia</taxon>
        <taxon>Lophotrochozoa</taxon>
        <taxon>Platyhelminthes</taxon>
        <taxon>Trematoda</taxon>
        <taxon>Digenea</taxon>
        <taxon>Opisthorchiida</taxon>
        <taxon>Opisthorchiata</taxon>
        <taxon>Opisthorchiidae</taxon>
        <taxon>Opisthorchis</taxon>
    </lineage>
</organism>
<evidence type="ECO:0000313" key="2">
    <source>
        <dbReference type="Proteomes" id="UP000243686"/>
    </source>
</evidence>
<reference evidence="1 2" key="1">
    <citation type="submission" date="2015-03" db="EMBL/GenBank/DDBJ databases">
        <title>Draft genome of the nematode, Opisthorchis viverrini.</title>
        <authorList>
            <person name="Mitreva M."/>
        </authorList>
    </citation>
    <scope>NUCLEOTIDE SEQUENCE [LARGE SCALE GENOMIC DNA]</scope>
    <source>
        <strain evidence="1">Khon Kaen</strain>
    </source>
</reference>
<protein>
    <submittedName>
        <fullName evidence="1">Uncharacterized protein</fullName>
    </submittedName>
</protein>
<dbReference type="AlphaFoldDB" id="A0A1S8WVD0"/>
<name>A0A1S8WVD0_OPIVI</name>
<dbReference type="EMBL" id="KV894166">
    <property type="protein sequence ID" value="OON18456.1"/>
    <property type="molecule type" value="Genomic_DNA"/>
</dbReference>
<dbReference type="Proteomes" id="UP000243686">
    <property type="component" value="Unassembled WGS sequence"/>
</dbReference>
<keyword evidence="2" id="KW-1185">Reference proteome</keyword>
<evidence type="ECO:0000313" key="1">
    <source>
        <dbReference type="EMBL" id="OON18456.1"/>
    </source>
</evidence>
<accession>A0A1S8WVD0</accession>